<evidence type="ECO:0000313" key="1">
    <source>
        <dbReference type="EMBL" id="KAE9539436.1"/>
    </source>
</evidence>
<evidence type="ECO:0000313" key="2">
    <source>
        <dbReference type="Proteomes" id="UP000475862"/>
    </source>
</evidence>
<dbReference type="SUPFAM" id="SSF54001">
    <property type="entry name" value="Cysteine proteinases"/>
    <property type="match status" value="1"/>
</dbReference>
<dbReference type="GO" id="GO:0004843">
    <property type="term" value="F:cysteine-type deubiquitinase activity"/>
    <property type="evidence" value="ECO:0007669"/>
    <property type="project" value="TreeGrafter"/>
</dbReference>
<accession>A0A6G0TVV8</accession>
<reference evidence="1 2" key="1">
    <citation type="submission" date="2019-08" db="EMBL/GenBank/DDBJ databases">
        <title>The genome of the soybean aphid Biotype 1, its phylome, world population structure and adaptation to the North American continent.</title>
        <authorList>
            <person name="Giordano R."/>
            <person name="Donthu R.K."/>
            <person name="Hernandez A.G."/>
            <person name="Wright C.L."/>
            <person name="Zimin A.V."/>
        </authorList>
    </citation>
    <scope>NUCLEOTIDE SEQUENCE [LARGE SCALE GENOMIC DNA]</scope>
    <source>
        <tissue evidence="1">Whole aphids</tissue>
    </source>
</reference>
<dbReference type="Gene3D" id="3.90.70.80">
    <property type="match status" value="1"/>
</dbReference>
<comment type="caution">
    <text evidence="1">The sequence shown here is derived from an EMBL/GenBank/DDBJ whole genome shotgun (WGS) entry which is preliminary data.</text>
</comment>
<dbReference type="GO" id="GO:0016579">
    <property type="term" value="P:protein deubiquitination"/>
    <property type="evidence" value="ECO:0007669"/>
    <property type="project" value="TreeGrafter"/>
</dbReference>
<protein>
    <submittedName>
        <fullName evidence="1">Uncharacterized protein</fullName>
    </submittedName>
</protein>
<name>A0A6G0TVV8_APHGL</name>
<dbReference type="AlphaFoldDB" id="A0A6G0TVV8"/>
<proteinExistence type="predicted"/>
<keyword evidence="2" id="KW-1185">Reference proteome</keyword>
<dbReference type="CDD" id="cd20380">
    <property type="entry name" value="Tudor_TDRD13-like"/>
    <property type="match status" value="1"/>
</dbReference>
<gene>
    <name evidence="1" type="ORF">AGLY_004688</name>
</gene>
<dbReference type="OrthoDB" id="10017659at2759"/>
<dbReference type="PANTHER" id="PTHR12419">
    <property type="entry name" value="OTU DOMAIN CONTAINING PROTEIN"/>
    <property type="match status" value="1"/>
</dbReference>
<dbReference type="InterPro" id="IPR038765">
    <property type="entry name" value="Papain-like_cys_pep_sf"/>
</dbReference>
<dbReference type="EMBL" id="VYZN01000014">
    <property type="protein sequence ID" value="KAE9539436.1"/>
    <property type="molecule type" value="Genomic_DNA"/>
</dbReference>
<sequence length="747" mass="84903">MFFVLNLLGVRRENIIERQMGRRLYRARERGHRCSPMTVRHFPAAVCVCLAHTQQFRPPSSQHNLIVQPPLPPTADAAADDTTTLLSVTTATTDHRCCSASAYGVRRSVRVCPPPVEISIVFFSTHAVQFSCVPVKDAAAVHSAKLVIVCYFYYRVLLSSFAGRIPRSDAWTVHNNDDNAFLSLAVRVCLIECECVCVCARGYHRRRRPANNADAARTANIVADNDAAAAVITASATRIGFKMLTLSVRNRSKSKRIQTPKIDELLESVGLMRHVVPRDGNSLFRCISQCVFFTQSCHMIVRQQLLQFSLLQTKEFIEMTQLSVEKYANKITDTKIDGELLDMRMAAKIYKINIVFYVDSYPFIPLNIETPNAIKTLNICLNYEGTYDLVLVKESVVNISFCQAIIYEMLYNNVFKLSGVDFAVKEMLFDRKLPASRSSDRISLEKRATCTDMKELLEYGITPFPFKVAKALTPKLYRNTEYDIWLNNKKEKFYGRWNNWEFKEGSKCMVSIGTQKYYCYIQRIHGKNEPVEVYVKDLAQKMFVEYDQLKLIPVEQNMRELIESPIQINQVSSTIVDCNEFIFRGPEQCETPVQYSGIIHGPTVHGIFPGQIFHPSYVQQHLALPMSSLNLTNNENAMHPWYMSTPPPILSNNFHPFNEQMILLEPPPNNLNKNCISPNFVETLSKSTGGPHVQPTLSPFHCGHQPCTPCSCVQFNNGEESVAMDSNHAYQPWLVPEFDEPANELHQ</sequence>
<dbReference type="Proteomes" id="UP000475862">
    <property type="component" value="Unassembled WGS sequence"/>
</dbReference>
<dbReference type="InterPro" id="IPR050704">
    <property type="entry name" value="Peptidase_C85-like"/>
</dbReference>
<dbReference type="InterPro" id="IPR049770">
    <property type="entry name" value="OTU_Tudor"/>
</dbReference>
<dbReference type="InterPro" id="IPR049769">
    <property type="entry name" value="OTU_OTU"/>
</dbReference>
<dbReference type="CDD" id="cd22753">
    <property type="entry name" value="OTU_ALG13-like"/>
    <property type="match status" value="1"/>
</dbReference>
<organism evidence="1 2">
    <name type="scientific">Aphis glycines</name>
    <name type="common">Soybean aphid</name>
    <dbReference type="NCBI Taxonomy" id="307491"/>
    <lineage>
        <taxon>Eukaryota</taxon>
        <taxon>Metazoa</taxon>
        <taxon>Ecdysozoa</taxon>
        <taxon>Arthropoda</taxon>
        <taxon>Hexapoda</taxon>
        <taxon>Insecta</taxon>
        <taxon>Pterygota</taxon>
        <taxon>Neoptera</taxon>
        <taxon>Paraneoptera</taxon>
        <taxon>Hemiptera</taxon>
        <taxon>Sternorrhyncha</taxon>
        <taxon>Aphidomorpha</taxon>
        <taxon>Aphidoidea</taxon>
        <taxon>Aphididae</taxon>
        <taxon>Aphidini</taxon>
        <taxon>Aphis</taxon>
        <taxon>Aphis</taxon>
    </lineage>
</organism>